<dbReference type="EMBL" id="JAQQWK010000008">
    <property type="protein sequence ID" value="KAK8036087.1"/>
    <property type="molecule type" value="Genomic_DNA"/>
</dbReference>
<sequence>MEYRDQKGRLDVDLAKLETEKQEWDTQRGQRRQELEGISANVREQIKYGVTNTVKYILSREAAQAAGEIKLAAEEQNQFVNASIGLVNDIVANSMDEQERRADSSHADMSGLAERFGEYVGRIESATAEMQSARQLEGELRQERELARERQIEVNKAAEHRDTSSDGDQRVQATTGTCDAFFFFSDQPRATIDGIIGRDDGSGIDVEILEAGLEQAAQEFGCGHEAR</sequence>
<organism evidence="2 3">
    <name type="scientific">Apiospora rasikravindrae</name>
    <dbReference type="NCBI Taxonomy" id="990691"/>
    <lineage>
        <taxon>Eukaryota</taxon>
        <taxon>Fungi</taxon>
        <taxon>Dikarya</taxon>
        <taxon>Ascomycota</taxon>
        <taxon>Pezizomycotina</taxon>
        <taxon>Sordariomycetes</taxon>
        <taxon>Xylariomycetidae</taxon>
        <taxon>Amphisphaeriales</taxon>
        <taxon>Apiosporaceae</taxon>
        <taxon>Apiospora</taxon>
    </lineage>
</organism>
<keyword evidence="3" id="KW-1185">Reference proteome</keyword>
<comment type="caution">
    <text evidence="2">The sequence shown here is derived from an EMBL/GenBank/DDBJ whole genome shotgun (WGS) entry which is preliminary data.</text>
</comment>
<evidence type="ECO:0000313" key="3">
    <source>
        <dbReference type="Proteomes" id="UP001444661"/>
    </source>
</evidence>
<accession>A0ABR1SP71</accession>
<proteinExistence type="predicted"/>
<evidence type="ECO:0000313" key="2">
    <source>
        <dbReference type="EMBL" id="KAK8036087.1"/>
    </source>
</evidence>
<keyword evidence="1" id="KW-0175">Coiled coil</keyword>
<name>A0ABR1SP71_9PEZI</name>
<reference evidence="2 3" key="1">
    <citation type="submission" date="2023-01" db="EMBL/GenBank/DDBJ databases">
        <title>Analysis of 21 Apiospora genomes using comparative genomics revels a genus with tremendous synthesis potential of carbohydrate active enzymes and secondary metabolites.</title>
        <authorList>
            <person name="Sorensen T."/>
        </authorList>
    </citation>
    <scope>NUCLEOTIDE SEQUENCE [LARGE SCALE GENOMIC DNA]</scope>
    <source>
        <strain evidence="2 3">CBS 33761</strain>
    </source>
</reference>
<feature type="coiled-coil region" evidence="1">
    <location>
        <begin position="123"/>
        <end position="153"/>
    </location>
</feature>
<gene>
    <name evidence="2" type="ORF">PG993_008701</name>
</gene>
<protein>
    <submittedName>
        <fullName evidence="2">Uncharacterized protein</fullName>
    </submittedName>
</protein>
<dbReference type="Proteomes" id="UP001444661">
    <property type="component" value="Unassembled WGS sequence"/>
</dbReference>
<evidence type="ECO:0000256" key="1">
    <source>
        <dbReference type="SAM" id="Coils"/>
    </source>
</evidence>